<evidence type="ECO:0000256" key="1">
    <source>
        <dbReference type="SAM" id="MobiDB-lite"/>
    </source>
</evidence>
<reference evidence="2" key="2">
    <citation type="submission" date="2023-05" db="EMBL/GenBank/DDBJ databases">
        <authorList>
            <consortium name="Lawrence Berkeley National Laboratory"/>
            <person name="Steindorff A."/>
            <person name="Hensen N."/>
            <person name="Bonometti L."/>
            <person name="Westerberg I."/>
            <person name="Brannstrom I.O."/>
            <person name="Guillou S."/>
            <person name="Cros-Aarteil S."/>
            <person name="Calhoun S."/>
            <person name="Haridas S."/>
            <person name="Kuo A."/>
            <person name="Mondo S."/>
            <person name="Pangilinan J."/>
            <person name="Riley R."/>
            <person name="Labutti K."/>
            <person name="Andreopoulos B."/>
            <person name="Lipzen A."/>
            <person name="Chen C."/>
            <person name="Yanf M."/>
            <person name="Daum C."/>
            <person name="Ng V."/>
            <person name="Clum A."/>
            <person name="Ohm R."/>
            <person name="Martin F."/>
            <person name="Silar P."/>
            <person name="Natvig D."/>
            <person name="Lalanne C."/>
            <person name="Gautier V."/>
            <person name="Ament-Velasquez S.L."/>
            <person name="Kruys A."/>
            <person name="Hutchinson M.I."/>
            <person name="Powell A.J."/>
            <person name="Barry K."/>
            <person name="Miller A.N."/>
            <person name="Grigoriev I.V."/>
            <person name="Debuchy R."/>
            <person name="Gladieux P."/>
            <person name="Thoren M.H."/>
            <person name="Johannesson H."/>
        </authorList>
    </citation>
    <scope>NUCLEOTIDE SEQUENCE</scope>
    <source>
        <strain evidence="2">CBS 103.79</strain>
    </source>
</reference>
<sequence length="516" mass="54268">MPSTIPYDPSLVLGSIVKKQTLDAIGKIAEVQSAPDAAQNKLNALLSLKRSLEMTKTELLQLGIPATNESMKNLDAELTKLDDEIPKAAGDYCEAKIDAEKVIADVRKAMLKDVNAEYESPIDYVKTQIKTMPLAADSMNMDVQYFSRDENSQDAETFASGISSFVSASLSGLGNKVATEATAAAQKQATAQATNHSISGTLVLSVTCTHRNASIMAPLVLNVDKAVKAWNNFYGKDDKLVPTDGKSMMELATQPDPDTAEGSDGKKTNKFSIISGMTFGSSFVGMVHVLNTTSTTVSESMSTVATSLQAQMDTGAWFEKASGGFGVSATFANSVKNLLSTQNISSHVTLICMGTIPSMVASEVKQAVKEFSKFDPEASMNAISTIQNATVADQGSVTQAAEAARTGGQMVSMKATEIKSALSALADIDDGSNKILDVNSMMTALDDYLKKASSGSAGVPINYYLKDVTKGMIAEMWVAKYYPGKYMKIQWDDGDTGSGSGGGGGEGGSGSGSGGQ</sequence>
<gene>
    <name evidence="2" type="ORF">C8A05DRAFT_13006</name>
</gene>
<dbReference type="EMBL" id="MU855369">
    <property type="protein sequence ID" value="KAK3905146.1"/>
    <property type="molecule type" value="Genomic_DNA"/>
</dbReference>
<evidence type="ECO:0000313" key="3">
    <source>
        <dbReference type="Proteomes" id="UP001303889"/>
    </source>
</evidence>
<keyword evidence="3" id="KW-1185">Reference proteome</keyword>
<feature type="compositionally biased region" description="Gly residues" evidence="1">
    <location>
        <begin position="496"/>
        <end position="516"/>
    </location>
</feature>
<protein>
    <submittedName>
        <fullName evidence="2">Uncharacterized protein</fullName>
    </submittedName>
</protein>
<feature type="region of interest" description="Disordered" evidence="1">
    <location>
        <begin position="493"/>
        <end position="516"/>
    </location>
</feature>
<accession>A0AAN6MQC0</accession>
<evidence type="ECO:0000313" key="2">
    <source>
        <dbReference type="EMBL" id="KAK3905146.1"/>
    </source>
</evidence>
<organism evidence="2 3">
    <name type="scientific">Staphylotrichum tortipilum</name>
    <dbReference type="NCBI Taxonomy" id="2831512"/>
    <lineage>
        <taxon>Eukaryota</taxon>
        <taxon>Fungi</taxon>
        <taxon>Dikarya</taxon>
        <taxon>Ascomycota</taxon>
        <taxon>Pezizomycotina</taxon>
        <taxon>Sordariomycetes</taxon>
        <taxon>Sordariomycetidae</taxon>
        <taxon>Sordariales</taxon>
        <taxon>Chaetomiaceae</taxon>
        <taxon>Staphylotrichum</taxon>
    </lineage>
</organism>
<dbReference type="Proteomes" id="UP001303889">
    <property type="component" value="Unassembled WGS sequence"/>
</dbReference>
<comment type="caution">
    <text evidence="2">The sequence shown here is derived from an EMBL/GenBank/DDBJ whole genome shotgun (WGS) entry which is preliminary data.</text>
</comment>
<name>A0AAN6MQC0_9PEZI</name>
<dbReference type="AlphaFoldDB" id="A0AAN6MQC0"/>
<proteinExistence type="predicted"/>
<reference evidence="2" key="1">
    <citation type="journal article" date="2023" name="Mol. Phylogenet. Evol.">
        <title>Genome-scale phylogeny and comparative genomics of the fungal order Sordariales.</title>
        <authorList>
            <person name="Hensen N."/>
            <person name="Bonometti L."/>
            <person name="Westerberg I."/>
            <person name="Brannstrom I.O."/>
            <person name="Guillou S."/>
            <person name="Cros-Aarteil S."/>
            <person name="Calhoun S."/>
            <person name="Haridas S."/>
            <person name="Kuo A."/>
            <person name="Mondo S."/>
            <person name="Pangilinan J."/>
            <person name="Riley R."/>
            <person name="LaButti K."/>
            <person name="Andreopoulos B."/>
            <person name="Lipzen A."/>
            <person name="Chen C."/>
            <person name="Yan M."/>
            <person name="Daum C."/>
            <person name="Ng V."/>
            <person name="Clum A."/>
            <person name="Steindorff A."/>
            <person name="Ohm R.A."/>
            <person name="Martin F."/>
            <person name="Silar P."/>
            <person name="Natvig D.O."/>
            <person name="Lalanne C."/>
            <person name="Gautier V."/>
            <person name="Ament-Velasquez S.L."/>
            <person name="Kruys A."/>
            <person name="Hutchinson M.I."/>
            <person name="Powell A.J."/>
            <person name="Barry K."/>
            <person name="Miller A.N."/>
            <person name="Grigoriev I.V."/>
            <person name="Debuchy R."/>
            <person name="Gladieux P."/>
            <person name="Hiltunen Thoren M."/>
            <person name="Johannesson H."/>
        </authorList>
    </citation>
    <scope>NUCLEOTIDE SEQUENCE</scope>
    <source>
        <strain evidence="2">CBS 103.79</strain>
    </source>
</reference>